<evidence type="ECO:0000313" key="5">
    <source>
        <dbReference type="EMBL" id="KAB7504074.1"/>
    </source>
</evidence>
<reference evidence="4 6" key="1">
    <citation type="journal article" date="2019" name="PLoS Biol.">
        <title>Sex chromosomes control vertical transmission of feminizing Wolbachia symbionts in an isopod.</title>
        <authorList>
            <person name="Becking T."/>
            <person name="Chebbi M.A."/>
            <person name="Giraud I."/>
            <person name="Moumen B."/>
            <person name="Laverre T."/>
            <person name="Caubet Y."/>
            <person name="Peccoud J."/>
            <person name="Gilbert C."/>
            <person name="Cordaux R."/>
        </authorList>
    </citation>
    <scope>NUCLEOTIDE SEQUENCE [LARGE SCALE GENOMIC DNA]</scope>
    <source>
        <strain evidence="4">ANa2</strain>
        <tissue evidence="4">Whole body excluding digestive tract and cuticle</tissue>
    </source>
</reference>
<evidence type="ECO:0000256" key="1">
    <source>
        <dbReference type="ARBA" id="ARBA00006137"/>
    </source>
</evidence>
<evidence type="ECO:0000256" key="3">
    <source>
        <dbReference type="SAM" id="MobiDB-lite"/>
    </source>
</evidence>
<protein>
    <submittedName>
        <fullName evidence="4">Uncharacterized protein</fullName>
    </submittedName>
</protein>
<dbReference type="PANTHER" id="PTHR34766">
    <property type="entry name" value="UPF0449 PROTEIN C19ORF25"/>
    <property type="match status" value="1"/>
</dbReference>
<gene>
    <name evidence="4" type="ORF">Anas_09383</name>
    <name evidence="5" type="ORF">Anas_13505</name>
</gene>
<feature type="compositionally biased region" description="Basic residues" evidence="3">
    <location>
        <begin position="1"/>
        <end position="11"/>
    </location>
</feature>
<dbReference type="EMBL" id="SEYY01003802">
    <property type="protein sequence ID" value="KAB7504074.1"/>
    <property type="molecule type" value="Genomic_DNA"/>
</dbReference>
<keyword evidence="6" id="KW-1185">Reference proteome</keyword>
<keyword evidence="2" id="KW-0175">Coiled coil</keyword>
<sequence>MNKKMFKKKQITKFPETPKPPSWENMNEDISKANTNDILFSLRIEHEKNLIYDEIHINNQKENFSDEDVIQLAIKYKRVNEKLEENLEQLKVLSHALDERCSNLKEAIENVKQQAMTAISN</sequence>
<evidence type="ECO:0000256" key="2">
    <source>
        <dbReference type="SAM" id="Coils"/>
    </source>
</evidence>
<dbReference type="PANTHER" id="PTHR34766:SF1">
    <property type="entry name" value="UPF0449 PROTEIN C19ORF25"/>
    <property type="match status" value="1"/>
</dbReference>
<dbReference type="InterPro" id="IPR028227">
    <property type="entry name" value="UPF0449"/>
</dbReference>
<evidence type="ECO:0000313" key="4">
    <source>
        <dbReference type="EMBL" id="KAB7500981.1"/>
    </source>
</evidence>
<comment type="similarity">
    <text evidence="1">Belongs to the UPF0449 family.</text>
</comment>
<comment type="caution">
    <text evidence="4">The sequence shown here is derived from an EMBL/GenBank/DDBJ whole genome shotgun (WGS) entry which is preliminary data.</text>
</comment>
<dbReference type="AlphaFoldDB" id="A0A5N5T366"/>
<proteinExistence type="inferred from homology"/>
<accession>A0A5N5T366</accession>
<name>A0A5N5T366_9CRUS</name>
<dbReference type="Proteomes" id="UP000326759">
    <property type="component" value="Unassembled WGS sequence"/>
</dbReference>
<dbReference type="EMBL" id="SEYY01012084">
    <property type="protein sequence ID" value="KAB7500981.1"/>
    <property type="molecule type" value="Genomic_DNA"/>
</dbReference>
<feature type="coiled-coil region" evidence="2">
    <location>
        <begin position="73"/>
        <end position="121"/>
    </location>
</feature>
<feature type="region of interest" description="Disordered" evidence="3">
    <location>
        <begin position="1"/>
        <end position="26"/>
    </location>
</feature>
<dbReference type="OrthoDB" id="6387358at2759"/>
<organism evidence="4 6">
    <name type="scientific">Armadillidium nasatum</name>
    <dbReference type="NCBI Taxonomy" id="96803"/>
    <lineage>
        <taxon>Eukaryota</taxon>
        <taxon>Metazoa</taxon>
        <taxon>Ecdysozoa</taxon>
        <taxon>Arthropoda</taxon>
        <taxon>Crustacea</taxon>
        <taxon>Multicrustacea</taxon>
        <taxon>Malacostraca</taxon>
        <taxon>Eumalacostraca</taxon>
        <taxon>Peracarida</taxon>
        <taxon>Isopoda</taxon>
        <taxon>Oniscidea</taxon>
        <taxon>Crinocheta</taxon>
        <taxon>Armadillidiidae</taxon>
        <taxon>Armadillidium</taxon>
    </lineage>
</organism>
<evidence type="ECO:0000313" key="6">
    <source>
        <dbReference type="Proteomes" id="UP000326759"/>
    </source>
</evidence>
<dbReference type="Pfam" id="PF15136">
    <property type="entry name" value="UPF0449"/>
    <property type="match status" value="1"/>
</dbReference>